<reference evidence="1" key="2">
    <citation type="journal article" date="2015" name="Data Brief">
        <title>Shoot transcriptome of the giant reed, Arundo donax.</title>
        <authorList>
            <person name="Barrero R.A."/>
            <person name="Guerrero F.D."/>
            <person name="Moolhuijzen P."/>
            <person name="Goolsby J.A."/>
            <person name="Tidwell J."/>
            <person name="Bellgard S.E."/>
            <person name="Bellgard M.I."/>
        </authorList>
    </citation>
    <scope>NUCLEOTIDE SEQUENCE</scope>
    <source>
        <tissue evidence="1">Shoot tissue taken approximately 20 cm above the soil surface</tissue>
    </source>
</reference>
<accession>A0A0A9CJJ4</accession>
<protein>
    <submittedName>
        <fullName evidence="1">Uncharacterized protein</fullName>
    </submittedName>
</protein>
<proteinExistence type="predicted"/>
<name>A0A0A9CJJ4_ARUDO</name>
<reference evidence="1" key="1">
    <citation type="submission" date="2014-09" db="EMBL/GenBank/DDBJ databases">
        <authorList>
            <person name="Magalhaes I.L.F."/>
            <person name="Oliveira U."/>
            <person name="Santos F.R."/>
            <person name="Vidigal T.H.D.A."/>
            <person name="Brescovit A.D."/>
            <person name="Santos A.J."/>
        </authorList>
    </citation>
    <scope>NUCLEOTIDE SEQUENCE</scope>
    <source>
        <tissue evidence="1">Shoot tissue taken approximately 20 cm above the soil surface</tissue>
    </source>
</reference>
<evidence type="ECO:0000313" key="1">
    <source>
        <dbReference type="EMBL" id="JAD75756.1"/>
    </source>
</evidence>
<organism evidence="1">
    <name type="scientific">Arundo donax</name>
    <name type="common">Giant reed</name>
    <name type="synonym">Donax arundinaceus</name>
    <dbReference type="NCBI Taxonomy" id="35708"/>
    <lineage>
        <taxon>Eukaryota</taxon>
        <taxon>Viridiplantae</taxon>
        <taxon>Streptophyta</taxon>
        <taxon>Embryophyta</taxon>
        <taxon>Tracheophyta</taxon>
        <taxon>Spermatophyta</taxon>
        <taxon>Magnoliopsida</taxon>
        <taxon>Liliopsida</taxon>
        <taxon>Poales</taxon>
        <taxon>Poaceae</taxon>
        <taxon>PACMAD clade</taxon>
        <taxon>Arundinoideae</taxon>
        <taxon>Arundineae</taxon>
        <taxon>Arundo</taxon>
    </lineage>
</organism>
<sequence length="63" mass="7046">MKQESVNRHQLAIMCSSISLRKMFSAFTIGLKDGKRTSFTNQQIITVSKLSTICIVKLNLQGT</sequence>
<dbReference type="AlphaFoldDB" id="A0A0A9CJJ4"/>
<dbReference type="EMBL" id="GBRH01222139">
    <property type="protein sequence ID" value="JAD75756.1"/>
    <property type="molecule type" value="Transcribed_RNA"/>
</dbReference>